<dbReference type="Proteomes" id="UP000615755">
    <property type="component" value="Unassembled WGS sequence"/>
</dbReference>
<dbReference type="Gene3D" id="1.10.1740.10">
    <property type="match status" value="1"/>
</dbReference>
<gene>
    <name evidence="7" type="primary">rpoE</name>
    <name evidence="7" type="ORF">PAUR_b1176</name>
</gene>
<dbReference type="NCBIfam" id="TIGR02959">
    <property type="entry name" value="SigZ"/>
    <property type="match status" value="1"/>
</dbReference>
<evidence type="ECO:0000256" key="1">
    <source>
        <dbReference type="ARBA" id="ARBA00010641"/>
    </source>
</evidence>
<dbReference type="InterPro" id="IPR013324">
    <property type="entry name" value="RNA_pol_sigma_r3/r4-like"/>
</dbReference>
<dbReference type="InterPro" id="IPR036388">
    <property type="entry name" value="WH-like_DNA-bd_sf"/>
</dbReference>
<dbReference type="InterPro" id="IPR014304">
    <property type="entry name" value="RNA_pol_sigma-Z"/>
</dbReference>
<evidence type="ECO:0000313" key="8">
    <source>
        <dbReference type="Proteomes" id="UP000615755"/>
    </source>
</evidence>
<dbReference type="InterPro" id="IPR014284">
    <property type="entry name" value="RNA_pol_sigma-70_dom"/>
</dbReference>
<evidence type="ECO:0000256" key="3">
    <source>
        <dbReference type="ARBA" id="ARBA00023082"/>
    </source>
</evidence>
<comment type="similarity">
    <text evidence="1">Belongs to the sigma-70 factor family. ECF subfamily.</text>
</comment>
<reference evidence="7 8" key="1">
    <citation type="submission" date="2015-03" db="EMBL/GenBank/DDBJ databases">
        <title>Genome sequence of Pseudoalteromonas aurantia.</title>
        <authorList>
            <person name="Xie B.-B."/>
            <person name="Rong J.-C."/>
            <person name="Qin Q.-L."/>
            <person name="Zhang Y.-Z."/>
        </authorList>
    </citation>
    <scope>NUCLEOTIDE SEQUENCE [LARGE SCALE GENOMIC DNA]</scope>
    <source>
        <strain evidence="7 8">208</strain>
    </source>
</reference>
<dbReference type="PANTHER" id="PTHR43133:SF62">
    <property type="entry name" value="RNA POLYMERASE SIGMA FACTOR SIGZ"/>
    <property type="match status" value="1"/>
</dbReference>
<dbReference type="NCBIfam" id="TIGR02937">
    <property type="entry name" value="sigma70-ECF"/>
    <property type="match status" value="1"/>
</dbReference>
<dbReference type="InterPro" id="IPR007627">
    <property type="entry name" value="RNA_pol_sigma70_r2"/>
</dbReference>
<keyword evidence="3" id="KW-0731">Sigma factor</keyword>
<dbReference type="SUPFAM" id="SSF88659">
    <property type="entry name" value="Sigma3 and sigma4 domains of RNA polymerase sigma factors"/>
    <property type="match status" value="1"/>
</dbReference>
<dbReference type="Gene3D" id="1.10.10.10">
    <property type="entry name" value="Winged helix-like DNA-binding domain superfamily/Winged helix DNA-binding domain"/>
    <property type="match status" value="1"/>
</dbReference>
<organism evidence="7 8">
    <name type="scientific">Pseudoalteromonas aurantia 208</name>
    <dbReference type="NCBI Taxonomy" id="1314867"/>
    <lineage>
        <taxon>Bacteria</taxon>
        <taxon>Pseudomonadati</taxon>
        <taxon>Pseudomonadota</taxon>
        <taxon>Gammaproteobacteria</taxon>
        <taxon>Alteromonadales</taxon>
        <taxon>Pseudoalteromonadaceae</taxon>
        <taxon>Pseudoalteromonas</taxon>
    </lineage>
</organism>
<protein>
    <recommendedName>
        <fullName evidence="5">RNA polymerase sigma factor SigZ</fullName>
    </recommendedName>
</protein>
<dbReference type="SUPFAM" id="SSF88946">
    <property type="entry name" value="Sigma2 domain of RNA polymerase sigma factors"/>
    <property type="match status" value="1"/>
</dbReference>
<dbReference type="InterPro" id="IPR013325">
    <property type="entry name" value="RNA_pol_sigma_r2"/>
</dbReference>
<evidence type="ECO:0000256" key="5">
    <source>
        <dbReference type="NCBIfam" id="TIGR02959"/>
    </source>
</evidence>
<feature type="domain" description="RNA polymerase sigma-70 region 2" evidence="6">
    <location>
        <begin position="8"/>
        <end position="72"/>
    </location>
</feature>
<accession>A0ABR9EJ68</accession>
<proteinExistence type="inferred from homology"/>
<dbReference type="Pfam" id="PF04542">
    <property type="entry name" value="Sigma70_r2"/>
    <property type="match status" value="1"/>
</dbReference>
<dbReference type="PANTHER" id="PTHR43133">
    <property type="entry name" value="RNA POLYMERASE ECF-TYPE SIGMA FACTO"/>
    <property type="match status" value="1"/>
</dbReference>
<evidence type="ECO:0000256" key="4">
    <source>
        <dbReference type="ARBA" id="ARBA00023163"/>
    </source>
</evidence>
<dbReference type="EMBL" id="AQGV01000015">
    <property type="protein sequence ID" value="MBE0371018.1"/>
    <property type="molecule type" value="Genomic_DNA"/>
</dbReference>
<keyword evidence="2" id="KW-0805">Transcription regulation</keyword>
<dbReference type="RefSeq" id="WP_192510031.1">
    <property type="nucleotide sequence ID" value="NZ_AQGV01000015.1"/>
</dbReference>
<evidence type="ECO:0000259" key="6">
    <source>
        <dbReference type="Pfam" id="PF04542"/>
    </source>
</evidence>
<evidence type="ECO:0000256" key="2">
    <source>
        <dbReference type="ARBA" id="ARBA00023015"/>
    </source>
</evidence>
<comment type="caution">
    <text evidence="7">The sequence shown here is derived from an EMBL/GenBank/DDBJ whole genome shotgun (WGS) entry which is preliminary data.</text>
</comment>
<dbReference type="NCBIfam" id="NF007215">
    <property type="entry name" value="PRK09637.1"/>
    <property type="match status" value="1"/>
</dbReference>
<sequence>MNLEAIWADYQSSVKAFLYKHISNPSDVEDLLQDILIKTYQNLGTVKDTKKVKSWVFQIANHAIIDFYRKRATISKINEQVLWYETNEEDIYSQLSHCVTAFINGLPDSEAKLLTAIDIDGISQKDYAALNGMKYSTLKSRVKKSRQNLSELFNQCCELSINSKGELIDFDKRDKKCSSC</sequence>
<name>A0ABR9EJ68_9GAMM</name>
<keyword evidence="8" id="KW-1185">Reference proteome</keyword>
<evidence type="ECO:0000313" key="7">
    <source>
        <dbReference type="EMBL" id="MBE0371018.1"/>
    </source>
</evidence>
<dbReference type="InterPro" id="IPR039425">
    <property type="entry name" value="RNA_pol_sigma-70-like"/>
</dbReference>
<keyword evidence="4" id="KW-0804">Transcription</keyword>